<keyword evidence="3" id="KW-1185">Reference proteome</keyword>
<reference evidence="2 3" key="1">
    <citation type="submission" date="2018-10" db="EMBL/GenBank/DDBJ databases">
        <title>Genomic Encyclopedia of Archaeal and Bacterial Type Strains, Phase II (KMG-II): from individual species to whole genera.</title>
        <authorList>
            <person name="Goeker M."/>
        </authorList>
    </citation>
    <scope>NUCLEOTIDE SEQUENCE [LARGE SCALE GENOMIC DNA]</scope>
    <source>
        <strain evidence="2 3">DSM 18602</strain>
    </source>
</reference>
<dbReference type="AlphaFoldDB" id="A0A495IWM4"/>
<evidence type="ECO:0000313" key="3">
    <source>
        <dbReference type="Proteomes" id="UP000268007"/>
    </source>
</evidence>
<name>A0A495IWM4_9SPHI</name>
<comment type="caution">
    <text evidence="2">The sequence shown here is derived from an EMBL/GenBank/DDBJ whole genome shotgun (WGS) entry which is preliminary data.</text>
</comment>
<dbReference type="PANTHER" id="PTHR39639:SF1">
    <property type="entry name" value="DUF262 DOMAIN-CONTAINING PROTEIN"/>
    <property type="match status" value="1"/>
</dbReference>
<sequence>MLELQLHDNIKELEMENNSNKEQSALALTATLPDPTNAEIELEKLDSNVPLMDKPFDPTMIKIDTKTPSLDTLIERIELKEVELETESYFQRNPDLWDDTKKSRLIESILIQFPLPAFYFDGTDNRKWLVVDGLQRLSSIRSFVVDKTLKLTNLEFLTTLNGKGYDDLGRDLQRIIKNAQVVVYIILPGTPTDVKYNIFKRINTGGLILVPQEIRHALFQGAPANFIAQLALTPSFVNATGRSIKTERMLDRDFANRFLAFYYLGYDSYQPDLDTYMSKAMAAVHTMSEDQKDEIKNAYDRSMQLNIDIFGKHAFRKFENINDGRSPINKALFDVFSVSFAKLTEGEMTLIKDRKDKFIEDFINLLYHDVDNTFFWAVTSSTSDKYRVQYRYQKVQELITSTINS</sequence>
<evidence type="ECO:0000313" key="2">
    <source>
        <dbReference type="EMBL" id="RKR80751.1"/>
    </source>
</evidence>
<feature type="domain" description="GmrSD restriction endonucleases N-terminal" evidence="1">
    <location>
        <begin position="89"/>
        <end position="219"/>
    </location>
</feature>
<dbReference type="Proteomes" id="UP000268007">
    <property type="component" value="Unassembled WGS sequence"/>
</dbReference>
<dbReference type="PANTHER" id="PTHR39639">
    <property type="entry name" value="CHROMOSOME 16, WHOLE GENOME SHOTGUN SEQUENCE"/>
    <property type="match status" value="1"/>
</dbReference>
<dbReference type="Pfam" id="PF03235">
    <property type="entry name" value="GmrSD_N"/>
    <property type="match status" value="1"/>
</dbReference>
<protein>
    <submittedName>
        <fullName evidence="2">Uncharacterized protein DUF262</fullName>
    </submittedName>
</protein>
<dbReference type="InterPro" id="IPR004919">
    <property type="entry name" value="GmrSD_N"/>
</dbReference>
<gene>
    <name evidence="2" type="ORF">BDD43_0885</name>
</gene>
<evidence type="ECO:0000259" key="1">
    <source>
        <dbReference type="Pfam" id="PF03235"/>
    </source>
</evidence>
<organism evidence="2 3">
    <name type="scientific">Mucilaginibacter gracilis</name>
    <dbReference type="NCBI Taxonomy" id="423350"/>
    <lineage>
        <taxon>Bacteria</taxon>
        <taxon>Pseudomonadati</taxon>
        <taxon>Bacteroidota</taxon>
        <taxon>Sphingobacteriia</taxon>
        <taxon>Sphingobacteriales</taxon>
        <taxon>Sphingobacteriaceae</taxon>
        <taxon>Mucilaginibacter</taxon>
    </lineage>
</organism>
<proteinExistence type="predicted"/>
<accession>A0A495IWM4</accession>
<dbReference type="EMBL" id="RBKU01000001">
    <property type="protein sequence ID" value="RKR80751.1"/>
    <property type="molecule type" value="Genomic_DNA"/>
</dbReference>